<gene>
    <name evidence="2" type="ORF">Sangu_1711500</name>
</gene>
<dbReference type="PANTHER" id="PTHR31973:SF187">
    <property type="entry name" value="MUTATOR TRANSPOSASE MUDRA PROTEIN"/>
    <property type="match status" value="1"/>
</dbReference>
<feature type="region of interest" description="Disordered" evidence="1">
    <location>
        <begin position="184"/>
        <end position="217"/>
    </location>
</feature>
<dbReference type="AlphaFoldDB" id="A0AAW2MLU8"/>
<evidence type="ECO:0000256" key="1">
    <source>
        <dbReference type="SAM" id="MobiDB-lite"/>
    </source>
</evidence>
<organism evidence="2">
    <name type="scientific">Sesamum angustifolium</name>
    <dbReference type="NCBI Taxonomy" id="2727405"/>
    <lineage>
        <taxon>Eukaryota</taxon>
        <taxon>Viridiplantae</taxon>
        <taxon>Streptophyta</taxon>
        <taxon>Embryophyta</taxon>
        <taxon>Tracheophyta</taxon>
        <taxon>Spermatophyta</taxon>
        <taxon>Magnoliopsida</taxon>
        <taxon>eudicotyledons</taxon>
        <taxon>Gunneridae</taxon>
        <taxon>Pentapetalae</taxon>
        <taxon>asterids</taxon>
        <taxon>lamiids</taxon>
        <taxon>Lamiales</taxon>
        <taxon>Pedaliaceae</taxon>
        <taxon>Sesamum</taxon>
    </lineage>
</organism>
<evidence type="ECO:0008006" key="3">
    <source>
        <dbReference type="Google" id="ProtNLM"/>
    </source>
</evidence>
<proteinExistence type="predicted"/>
<reference evidence="2" key="2">
    <citation type="journal article" date="2024" name="Plant">
        <title>Genomic evolution and insights into agronomic trait innovations of Sesamum species.</title>
        <authorList>
            <person name="Miao H."/>
            <person name="Wang L."/>
            <person name="Qu L."/>
            <person name="Liu H."/>
            <person name="Sun Y."/>
            <person name="Le M."/>
            <person name="Wang Q."/>
            <person name="Wei S."/>
            <person name="Zheng Y."/>
            <person name="Lin W."/>
            <person name="Duan Y."/>
            <person name="Cao H."/>
            <person name="Xiong S."/>
            <person name="Wang X."/>
            <person name="Wei L."/>
            <person name="Li C."/>
            <person name="Ma Q."/>
            <person name="Ju M."/>
            <person name="Zhao R."/>
            <person name="Li G."/>
            <person name="Mu C."/>
            <person name="Tian Q."/>
            <person name="Mei H."/>
            <person name="Zhang T."/>
            <person name="Gao T."/>
            <person name="Zhang H."/>
        </authorList>
    </citation>
    <scope>NUCLEOTIDE SEQUENCE</scope>
    <source>
        <strain evidence="2">G01</strain>
    </source>
</reference>
<accession>A0AAW2MLU8</accession>
<sequence length="217" mass="23993">MADGEGAAGERKIEKLYVCLKALKQGFLSGCRPVIEVDGCHLKEPNGSVLLSVVSVDPNNNLYPTVYAMVTYEIWGLNPEDFVHHCDMVETYLVVYELVIHPANGPKLWAKTGFIPPLPPNFGRSVGKPSRARMLEPNEPVKRTKEKVRGRKQPTNLSSQHYSVTCTFCGRTGHNMKGCELRKNQDEGVQAPSPAEESVLGRSCQSKNGKLTARKRA</sequence>
<name>A0AAW2MLU8_9LAMI</name>
<dbReference type="EMBL" id="JACGWK010000010">
    <property type="protein sequence ID" value="KAL0331660.1"/>
    <property type="molecule type" value="Genomic_DNA"/>
</dbReference>
<comment type="caution">
    <text evidence="2">The sequence shown here is derived from an EMBL/GenBank/DDBJ whole genome shotgun (WGS) entry which is preliminary data.</text>
</comment>
<evidence type="ECO:0000313" key="2">
    <source>
        <dbReference type="EMBL" id="KAL0331660.1"/>
    </source>
</evidence>
<reference evidence="2" key="1">
    <citation type="submission" date="2020-06" db="EMBL/GenBank/DDBJ databases">
        <authorList>
            <person name="Li T."/>
            <person name="Hu X."/>
            <person name="Zhang T."/>
            <person name="Song X."/>
            <person name="Zhang H."/>
            <person name="Dai N."/>
            <person name="Sheng W."/>
            <person name="Hou X."/>
            <person name="Wei L."/>
        </authorList>
    </citation>
    <scope>NUCLEOTIDE SEQUENCE</scope>
    <source>
        <strain evidence="2">G01</strain>
        <tissue evidence="2">Leaf</tissue>
    </source>
</reference>
<protein>
    <recommendedName>
        <fullName evidence="3">CCHC-type domain-containing protein</fullName>
    </recommendedName>
</protein>
<dbReference type="PANTHER" id="PTHR31973">
    <property type="entry name" value="POLYPROTEIN, PUTATIVE-RELATED"/>
    <property type="match status" value="1"/>
</dbReference>